<dbReference type="Proteomes" id="UP000013063">
    <property type="component" value="Unassembled WGS sequence"/>
</dbReference>
<dbReference type="PATRIC" id="fig|1292034.3.peg.3163"/>
<keyword evidence="1" id="KW-0812">Transmembrane</keyword>
<reference evidence="2 3" key="1">
    <citation type="journal article" date="2013" name="Genome Announc.">
        <title>Draft Genome Sequence for Caulobacter sp. Strain OR37, a Bacterium Tolerant to Heavy Metals.</title>
        <authorList>
            <person name="Utturkar S.M."/>
            <person name="Bollmann A."/>
            <person name="Brzoska R.M."/>
            <person name="Klingeman D.M."/>
            <person name="Epstein S.E."/>
            <person name="Palumbo A.V."/>
            <person name="Brown S.D."/>
        </authorList>
    </citation>
    <scope>NUCLEOTIDE SEQUENCE [LARGE SCALE GENOMIC DNA]</scope>
    <source>
        <strain evidence="2 3">OR37</strain>
    </source>
</reference>
<keyword evidence="3" id="KW-1185">Reference proteome</keyword>
<dbReference type="AlphaFoldDB" id="R0CWL6"/>
<protein>
    <submittedName>
        <fullName evidence="2">Uncharacterized protein</fullName>
    </submittedName>
</protein>
<gene>
    <name evidence="2" type="ORF">OR37_03186</name>
</gene>
<name>R0CWL6_CAUVI</name>
<dbReference type="RefSeq" id="WP_004621990.1">
    <property type="nucleotide sequence ID" value="NZ_APMP01000024.1"/>
</dbReference>
<evidence type="ECO:0000313" key="2">
    <source>
        <dbReference type="EMBL" id="ENZ80911.1"/>
    </source>
</evidence>
<dbReference type="EMBL" id="APMP01000024">
    <property type="protein sequence ID" value="ENZ80911.1"/>
    <property type="molecule type" value="Genomic_DNA"/>
</dbReference>
<evidence type="ECO:0000256" key="1">
    <source>
        <dbReference type="SAM" id="Phobius"/>
    </source>
</evidence>
<feature type="transmembrane region" description="Helical" evidence="1">
    <location>
        <begin position="51"/>
        <end position="75"/>
    </location>
</feature>
<keyword evidence="1" id="KW-0472">Membrane</keyword>
<dbReference type="OrthoDB" id="8810236at2"/>
<dbReference type="STRING" id="1292034.OR37_03186"/>
<accession>R0CWL6</accession>
<proteinExistence type="predicted"/>
<evidence type="ECO:0000313" key="3">
    <source>
        <dbReference type="Proteomes" id="UP000013063"/>
    </source>
</evidence>
<organism evidence="2 3">
    <name type="scientific">Caulobacter vibrioides OR37</name>
    <dbReference type="NCBI Taxonomy" id="1292034"/>
    <lineage>
        <taxon>Bacteria</taxon>
        <taxon>Pseudomonadati</taxon>
        <taxon>Pseudomonadota</taxon>
        <taxon>Alphaproteobacteria</taxon>
        <taxon>Caulobacterales</taxon>
        <taxon>Caulobacteraceae</taxon>
        <taxon>Caulobacter</taxon>
    </lineage>
</organism>
<keyword evidence="1" id="KW-1133">Transmembrane helix</keyword>
<sequence precursor="true">MSLKQRLRALTGRQWLTFFAASILLSLGGQLLTDAWTPFAISPIAKALLGAFVFTSRVLPALVVGAAAGSGSLTLPRK</sequence>
<comment type="caution">
    <text evidence="2">The sequence shown here is derived from an EMBL/GenBank/DDBJ whole genome shotgun (WGS) entry which is preliminary data.</text>
</comment>